<comment type="catalytic activity">
    <reaction evidence="1">
        <text>Hydrolysis of terminal, non-reducing beta-D-mannose residues in beta-D-mannosides.</text>
        <dbReference type="EC" id="3.2.1.25"/>
    </reaction>
</comment>
<dbReference type="PROSITE" id="PS50850">
    <property type="entry name" value="MFS"/>
    <property type="match status" value="1"/>
</dbReference>
<dbReference type="FunFam" id="1.20.1250.20:FF:000057">
    <property type="entry name" value="MFS general substrate transporter"/>
    <property type="match status" value="1"/>
</dbReference>
<evidence type="ECO:0000313" key="16">
    <source>
        <dbReference type="EMBL" id="TFY68754.1"/>
    </source>
</evidence>
<evidence type="ECO:0000256" key="13">
    <source>
        <dbReference type="ARBA" id="ARBA00041614"/>
    </source>
</evidence>
<reference evidence="16 17" key="1">
    <citation type="submission" date="2019-01" db="EMBL/GenBank/DDBJ databases">
        <title>Genome sequencing of the rare red list fungi Fomitopsis rosea.</title>
        <authorList>
            <person name="Buettner E."/>
            <person name="Kellner H."/>
        </authorList>
    </citation>
    <scope>NUCLEOTIDE SEQUENCE [LARGE SCALE GENOMIC DNA]</scope>
    <source>
        <strain evidence="16 17">DSM 105464</strain>
    </source>
</reference>
<dbReference type="Gene3D" id="3.20.20.80">
    <property type="entry name" value="Glycosidases"/>
    <property type="match status" value="1"/>
</dbReference>
<dbReference type="GO" id="GO:0022857">
    <property type="term" value="F:transmembrane transporter activity"/>
    <property type="evidence" value="ECO:0007669"/>
    <property type="project" value="InterPro"/>
</dbReference>
<sequence length="1386" mass="155440">MSTSEPELVGNAGDEEFGGTEERKKLEKKLLRKLDLRLSILIFIYILNYIDRNNASAARLRGFEDDLHLKGQQFNTLLSILYVGYILMQVPSNMLLNYMGRPSIYLPCCMMVWGMISCLTGITTNFVGALMTRFFLGFVEAAFFPGALFLLSKWYKRSELGVRTAVLSCGSLISNAFGSLVASGILDGMEGKLGHAAWRWLFFIEGALTIFVAACAIFVLPDFPSTSHGWLSPLEVRLAEQRMVEDVGISDENADAAQTSQVAGLRMAITDWKVWCLALALTSMVVSLSFNAFFPTLSATMGYSRTDTLLLCAPPWGFATLVAFAVTRHSDKAGERFWHIAIPLVFGIVGFVIAASTMNTAARYVSLFLMAQSYAAFITFLAWVSNSIPRPPAKRAVALAFINAFSQLGNVAGSYVWPTGWGPSYRYSYAICIATNGFCIVMCYVFKLHLQRINKRFEKKEQEEVSQGAPYGAAACRELRILMLLCRPLHDGWSFTQVGDGPREAVKEGEWIPVQTFPTTVHVELLKTGRIPDPFIGLQEWDVQWIGEVPWAFKTTFTASQSEISTPNVDLVFDGLDTFATVTLNGHKILETDNQFVAHRVPVKQYISEGANELLITFASAFRKGREVEKAHKKYSLWNGDSSRLHVRKAQYNYGWDWGPVLMTAGPWKPIKLEAYTARISDVDIRARVAEDLSATLEVNFALSREDHSIASVSLRAADGSLVSGQNSVRIAQSGAQATFKMSAGTYELWYPVGYGKQPLYTVEITVADQHGNQLDQTAQKVAFRRARIVQDPLIDQEGRTFLFEINNIRLFSGGSNWIPADSFLTTMTRERYRAWLQLLVDGNQNMVRVWGGGIYEADDFYDICDGTSGSSGFALAAATHRYDYQYPAYDSFTKSVEIEAEQNVKRLRHHPSVVIFGASSAPLPVNAAFAHPSAIQRATTKVGHTTATTRSSLTVVVLRLLDYQLAESDKLDLDYSDEKSDFRNSTFPARYIYERLLPSVVERLSDIHYHRSSPYSGFGKPTTDKNYGDLHQWNVWHGSQEPWHNWDILAGRFVSEFGMEAYPDIRTVDYWLGGNTAERYPQSKTMNNHNKADGFERRLELYLVENFKHSFEMESYVYYTQVMQAETLGSAYRLWRRNWRGKGREYTAGALVWQINDCWPVTSWAIVDYFLRPKPAYFAIKRELQPFTVGMTRKDRTTFADDLTAAFLTIETVLEIWGTNSTLQEKRAVLEVTAFDLHSDWRETTKQDVALAPNASTELFKGLLPGQPKRTKRSEEAKTIVVSARLLDTAGAVLGRYSNWPEPFKYINFPDIKEVGLSIVVGKDGESVELSTKKPIKGLVLDVEGDAAQWSDQAIDLVPDDPQVVKAVGLNGRKIKARFLGDGTA</sequence>
<evidence type="ECO:0000256" key="5">
    <source>
        <dbReference type="ARBA" id="ARBA00022448"/>
    </source>
</evidence>
<comment type="subcellular location">
    <subcellularLocation>
        <location evidence="2">Membrane</location>
        <topology evidence="2">Multi-pass membrane protein</topology>
    </subcellularLocation>
</comment>
<feature type="transmembrane region" description="Helical" evidence="14">
    <location>
        <begin position="364"/>
        <end position="384"/>
    </location>
</feature>
<evidence type="ECO:0000313" key="17">
    <source>
        <dbReference type="Proteomes" id="UP000298390"/>
    </source>
</evidence>
<evidence type="ECO:0000256" key="2">
    <source>
        <dbReference type="ARBA" id="ARBA00004141"/>
    </source>
</evidence>
<feature type="transmembrane region" description="Helical" evidence="14">
    <location>
        <begin position="134"/>
        <end position="152"/>
    </location>
</feature>
<accession>A0A4Y9Z2C4</accession>
<dbReference type="Pfam" id="PF22666">
    <property type="entry name" value="Glyco_hydro_2_N2"/>
    <property type="match status" value="1"/>
</dbReference>
<dbReference type="GO" id="GO:0004567">
    <property type="term" value="F:beta-mannosidase activity"/>
    <property type="evidence" value="ECO:0007669"/>
    <property type="project" value="UniProtKB-EC"/>
</dbReference>
<feature type="transmembrane region" description="Helical" evidence="14">
    <location>
        <begin position="74"/>
        <end position="92"/>
    </location>
</feature>
<dbReference type="GO" id="GO:0006516">
    <property type="term" value="P:glycoprotein catabolic process"/>
    <property type="evidence" value="ECO:0007669"/>
    <property type="project" value="TreeGrafter"/>
</dbReference>
<evidence type="ECO:0000259" key="15">
    <source>
        <dbReference type="PROSITE" id="PS50850"/>
    </source>
</evidence>
<dbReference type="InterPro" id="IPR017853">
    <property type="entry name" value="GH"/>
</dbReference>
<evidence type="ECO:0000256" key="4">
    <source>
        <dbReference type="ARBA" id="ARBA00012754"/>
    </source>
</evidence>
<dbReference type="Pfam" id="PF17786">
    <property type="entry name" value="Mannosidase_ig"/>
    <property type="match status" value="1"/>
</dbReference>
<evidence type="ECO:0000256" key="3">
    <source>
        <dbReference type="ARBA" id="ARBA00004740"/>
    </source>
</evidence>
<evidence type="ECO:0000256" key="9">
    <source>
        <dbReference type="ARBA" id="ARBA00023136"/>
    </source>
</evidence>
<keyword evidence="7" id="KW-0378">Hydrolase</keyword>
<gene>
    <name evidence="16" type="ORF">EVJ58_g810</name>
</gene>
<dbReference type="Gene3D" id="2.60.40.10">
    <property type="entry name" value="Immunoglobulins"/>
    <property type="match status" value="1"/>
</dbReference>
<feature type="transmembrane region" description="Helical" evidence="14">
    <location>
        <begin position="338"/>
        <end position="358"/>
    </location>
</feature>
<dbReference type="InterPro" id="IPR013783">
    <property type="entry name" value="Ig-like_fold"/>
</dbReference>
<dbReference type="InterPro" id="IPR050887">
    <property type="entry name" value="Beta-mannosidase_GH2"/>
</dbReference>
<evidence type="ECO:0000256" key="6">
    <source>
        <dbReference type="ARBA" id="ARBA00022692"/>
    </source>
</evidence>
<dbReference type="Pfam" id="PF07690">
    <property type="entry name" value="MFS_1"/>
    <property type="match status" value="1"/>
</dbReference>
<dbReference type="SUPFAM" id="SSF49785">
    <property type="entry name" value="Galactose-binding domain-like"/>
    <property type="match status" value="1"/>
</dbReference>
<dbReference type="InterPro" id="IPR054593">
    <property type="entry name" value="Beta-mannosidase-like_N2"/>
</dbReference>
<dbReference type="FunFam" id="1.20.1250.20:FF:000013">
    <property type="entry name" value="MFS general substrate transporter"/>
    <property type="match status" value="1"/>
</dbReference>
<dbReference type="InterPro" id="IPR036156">
    <property type="entry name" value="Beta-gal/glucu_dom_sf"/>
</dbReference>
<proteinExistence type="inferred from homology"/>
<protein>
    <recommendedName>
        <fullName evidence="12">Beta-mannosidase B</fullName>
        <ecNumber evidence="4">3.2.1.25</ecNumber>
    </recommendedName>
    <alternativeName>
        <fullName evidence="13">Mannanase B</fullName>
    </alternativeName>
</protein>
<keyword evidence="9 14" id="KW-0472">Membrane</keyword>
<evidence type="ECO:0000256" key="7">
    <source>
        <dbReference type="ARBA" id="ARBA00022801"/>
    </source>
</evidence>
<comment type="similarity">
    <text evidence="11">Belongs to the glycosyl hydrolase 2 family. Beta-mannosidase B subfamily.</text>
</comment>
<evidence type="ECO:0000256" key="11">
    <source>
        <dbReference type="ARBA" id="ARBA00038429"/>
    </source>
</evidence>
<feature type="transmembrane region" description="Helical" evidence="14">
    <location>
        <begin position="104"/>
        <end position="128"/>
    </location>
</feature>
<dbReference type="InterPro" id="IPR020846">
    <property type="entry name" value="MFS_dom"/>
</dbReference>
<organism evidence="16 17">
    <name type="scientific">Rhodofomes roseus</name>
    <dbReference type="NCBI Taxonomy" id="34475"/>
    <lineage>
        <taxon>Eukaryota</taxon>
        <taxon>Fungi</taxon>
        <taxon>Dikarya</taxon>
        <taxon>Basidiomycota</taxon>
        <taxon>Agaricomycotina</taxon>
        <taxon>Agaricomycetes</taxon>
        <taxon>Polyporales</taxon>
        <taxon>Rhodofomes</taxon>
    </lineage>
</organism>
<feature type="domain" description="Major facilitator superfamily (MFS) profile" evidence="15">
    <location>
        <begin position="37"/>
        <end position="451"/>
    </location>
</feature>
<dbReference type="GO" id="GO:0005975">
    <property type="term" value="P:carbohydrate metabolic process"/>
    <property type="evidence" value="ECO:0007669"/>
    <property type="project" value="InterPro"/>
</dbReference>
<dbReference type="Proteomes" id="UP000298390">
    <property type="component" value="Unassembled WGS sequence"/>
</dbReference>
<dbReference type="Gene3D" id="1.20.1250.20">
    <property type="entry name" value="MFS general substrate transporter like domains"/>
    <property type="match status" value="2"/>
</dbReference>
<dbReference type="InterPro" id="IPR008979">
    <property type="entry name" value="Galactose-bd-like_sf"/>
</dbReference>
<feature type="transmembrane region" description="Helical" evidence="14">
    <location>
        <begin position="396"/>
        <end position="415"/>
    </location>
</feature>
<dbReference type="STRING" id="34475.A0A4Y9Z2C4"/>
<feature type="transmembrane region" description="Helical" evidence="14">
    <location>
        <begin position="274"/>
        <end position="296"/>
    </location>
</feature>
<dbReference type="PANTHER" id="PTHR43730">
    <property type="entry name" value="BETA-MANNOSIDASE"/>
    <property type="match status" value="1"/>
</dbReference>
<evidence type="ECO:0000256" key="10">
    <source>
        <dbReference type="ARBA" id="ARBA00023295"/>
    </source>
</evidence>
<dbReference type="SUPFAM" id="SSF103473">
    <property type="entry name" value="MFS general substrate transporter"/>
    <property type="match status" value="1"/>
</dbReference>
<dbReference type="EC" id="3.2.1.25" evidence="4"/>
<evidence type="ECO:0000256" key="14">
    <source>
        <dbReference type="SAM" id="Phobius"/>
    </source>
</evidence>
<dbReference type="PANTHER" id="PTHR43730:SF1">
    <property type="entry name" value="BETA-MANNOSIDASE"/>
    <property type="match status" value="1"/>
</dbReference>
<keyword evidence="6 14" id="KW-0812">Transmembrane</keyword>
<keyword evidence="5" id="KW-0813">Transport</keyword>
<keyword evidence="8 14" id="KW-1133">Transmembrane helix</keyword>
<name>A0A4Y9Z2C4_9APHY</name>
<dbReference type="EMBL" id="SEKV01000024">
    <property type="protein sequence ID" value="TFY68754.1"/>
    <property type="molecule type" value="Genomic_DNA"/>
</dbReference>
<dbReference type="SUPFAM" id="SSF49303">
    <property type="entry name" value="beta-Galactosidase/glucuronidase domain"/>
    <property type="match status" value="2"/>
</dbReference>
<dbReference type="GO" id="GO:0016020">
    <property type="term" value="C:membrane"/>
    <property type="evidence" value="ECO:0007669"/>
    <property type="project" value="UniProtKB-SubCell"/>
</dbReference>
<dbReference type="InterPro" id="IPR006102">
    <property type="entry name" value="Ig-like_GH2"/>
</dbReference>
<dbReference type="SUPFAM" id="SSF51445">
    <property type="entry name" value="(Trans)glycosidases"/>
    <property type="match status" value="1"/>
</dbReference>
<keyword evidence="10" id="KW-0326">Glycosidase</keyword>
<feature type="transmembrane region" description="Helical" evidence="14">
    <location>
        <begin position="164"/>
        <end position="186"/>
    </location>
</feature>
<dbReference type="InterPro" id="IPR041447">
    <property type="entry name" value="Mannosidase_ig"/>
</dbReference>
<comment type="caution">
    <text evidence="16">The sequence shown here is derived from an EMBL/GenBank/DDBJ whole genome shotgun (WGS) entry which is preliminary data.</text>
</comment>
<feature type="transmembrane region" description="Helical" evidence="14">
    <location>
        <begin position="427"/>
        <end position="446"/>
    </location>
</feature>
<feature type="transmembrane region" description="Helical" evidence="14">
    <location>
        <begin position="198"/>
        <end position="220"/>
    </location>
</feature>
<comment type="pathway">
    <text evidence="3">Glycan metabolism; N-glycan degradation.</text>
</comment>
<dbReference type="InterPro" id="IPR011701">
    <property type="entry name" value="MFS"/>
</dbReference>
<dbReference type="InterPro" id="IPR036259">
    <property type="entry name" value="MFS_trans_sf"/>
</dbReference>
<dbReference type="Pfam" id="PF00703">
    <property type="entry name" value="Glyco_hydro_2"/>
    <property type="match status" value="1"/>
</dbReference>
<evidence type="ECO:0000256" key="1">
    <source>
        <dbReference type="ARBA" id="ARBA00000829"/>
    </source>
</evidence>
<evidence type="ECO:0000256" key="12">
    <source>
        <dbReference type="ARBA" id="ARBA00041069"/>
    </source>
</evidence>
<evidence type="ECO:0000256" key="8">
    <source>
        <dbReference type="ARBA" id="ARBA00022989"/>
    </source>
</evidence>
<dbReference type="Gene3D" id="2.60.120.260">
    <property type="entry name" value="Galactose-binding domain-like"/>
    <property type="match status" value="1"/>
</dbReference>